<dbReference type="HOGENOM" id="CLU_1371412_0_0_6"/>
<dbReference type="KEGG" id="saga:M5M_06045"/>
<keyword evidence="3" id="KW-1185">Reference proteome</keyword>
<dbReference type="Proteomes" id="UP000000466">
    <property type="component" value="Chromosome"/>
</dbReference>
<name>K4KHC1_SIMAS</name>
<organism evidence="2 3">
    <name type="scientific">Simiduia agarivorans (strain DSM 21679 / JCM 13881 / BCRC 17597 / SA1)</name>
    <dbReference type="NCBI Taxonomy" id="1117647"/>
    <lineage>
        <taxon>Bacteria</taxon>
        <taxon>Pseudomonadati</taxon>
        <taxon>Pseudomonadota</taxon>
        <taxon>Gammaproteobacteria</taxon>
        <taxon>Cellvibrionales</taxon>
        <taxon>Cellvibrionaceae</taxon>
        <taxon>Simiduia</taxon>
    </lineage>
</organism>
<dbReference type="EMBL" id="CP003746">
    <property type="protein sequence ID" value="AFU98406.1"/>
    <property type="molecule type" value="Genomic_DNA"/>
</dbReference>
<dbReference type="RefSeq" id="WP_015046579.1">
    <property type="nucleotide sequence ID" value="NC_018868.3"/>
</dbReference>
<reference evidence="2 3" key="1">
    <citation type="journal article" date="2013" name="Genome Announc.">
        <title>Complete genome sequence of Simiduia agarivorans SA1(T), a marine bacterium able to degrade a variety of polysaccharides.</title>
        <authorList>
            <person name="Lin S.Y."/>
            <person name="Shieh W.Y."/>
            <person name="Chen J.S."/>
            <person name="Tang S.L."/>
        </authorList>
    </citation>
    <scope>NUCLEOTIDE SEQUENCE [LARGE SCALE GENOMIC DNA]</scope>
    <source>
        <strain evidence="3">DSM 21679 / JCM 13881 / BCRC 17597 / SA1</strain>
    </source>
</reference>
<sequence>MLAHDKFSAQKVAFIQPANRPLSHREAELETLRRSNEDLRRKNDELNEKLTLEGYFQTERETKFRQLEERNEQLAQEMRKLKDERAKLQSALSDSKLAQIKLRHATARATRAKIELNDLNRDLQQKIDFLIEENQRLNKFKFILLEAKNWIARWNYDLGELAYLARRRLQGKLQRQLKKSAPVIASEPAVAAEEKWFIK</sequence>
<proteinExistence type="predicted"/>
<keyword evidence="1" id="KW-0175">Coiled coil</keyword>
<evidence type="ECO:0000313" key="2">
    <source>
        <dbReference type="EMBL" id="AFU98406.1"/>
    </source>
</evidence>
<feature type="coiled-coil region" evidence="1">
    <location>
        <begin position="22"/>
        <end position="140"/>
    </location>
</feature>
<gene>
    <name evidence="2" type="ordered locus">M5M_06045</name>
</gene>
<dbReference type="AlphaFoldDB" id="K4KHC1"/>
<dbReference type="eggNOG" id="COG2433">
    <property type="taxonomic scope" value="Bacteria"/>
</dbReference>
<evidence type="ECO:0000256" key="1">
    <source>
        <dbReference type="SAM" id="Coils"/>
    </source>
</evidence>
<accession>K4KHC1</accession>
<protein>
    <submittedName>
        <fullName evidence="2">Uncharacterized protein</fullName>
    </submittedName>
</protein>
<evidence type="ECO:0000313" key="3">
    <source>
        <dbReference type="Proteomes" id="UP000000466"/>
    </source>
</evidence>